<keyword evidence="7" id="KW-0472">Membrane</keyword>
<dbReference type="Proteomes" id="UP000023758">
    <property type="component" value="Unassembled WGS sequence"/>
</dbReference>
<evidence type="ECO:0000256" key="7">
    <source>
        <dbReference type="SAM" id="Phobius"/>
    </source>
</evidence>
<keyword evidence="5" id="KW-0325">Glycoprotein</keyword>
<keyword evidence="3" id="KW-0964">Secreted</keyword>
<dbReference type="HOGENOM" id="CLU_072148_2_0_1"/>
<dbReference type="OrthoDB" id="958254at2759"/>
<evidence type="ECO:0000256" key="3">
    <source>
        <dbReference type="ARBA" id="ARBA00022525"/>
    </source>
</evidence>
<proteinExistence type="inferred from homology"/>
<evidence type="ECO:0000256" key="5">
    <source>
        <dbReference type="ARBA" id="ARBA00023180"/>
    </source>
</evidence>
<evidence type="ECO:0000256" key="2">
    <source>
        <dbReference type="ARBA" id="ARBA00005679"/>
    </source>
</evidence>
<feature type="region of interest" description="Disordered" evidence="6">
    <location>
        <begin position="1"/>
        <end position="24"/>
    </location>
</feature>
<sequence>MFDMKEKYDTIPPPVSHPQDGQKSSKAKNFARHCLIAVFLCLTVFVVLHKPHFPQKYIDAVKDAASSRHDKHASTTTDPDNSKKVPFEAHIMSKCPDAQSCLHDLVVPAMEQVHRKVDFKLSFIGSASKDSSAVSCRHGPPECVGNILMLCAANLPYPPLVASSSSSPESKSCPNYETTPVVRYLGFANCMISEYQDIPDRALVQDCALEYGISFNALNKCASRQSDEGDEARDGHEDCDHGPSGLALMRKSFQHSANVGVTKSCTVRVDNKFWCIRDGGQWTDCGEGNERSDVSVLVKEIERLWDERN</sequence>
<dbReference type="PANTHER" id="PTHR13234">
    <property type="entry name" value="GAMMA-INTERFERON INDUCIBLE LYSOSOMAL THIOL REDUCTASE GILT"/>
    <property type="match status" value="1"/>
</dbReference>
<dbReference type="AlphaFoldDB" id="A0A022VUC3"/>
<feature type="transmembrane region" description="Helical" evidence="7">
    <location>
        <begin position="30"/>
        <end position="48"/>
    </location>
</feature>
<evidence type="ECO:0000256" key="1">
    <source>
        <dbReference type="ARBA" id="ARBA00004613"/>
    </source>
</evidence>
<keyword evidence="7" id="KW-1133">Transmembrane helix</keyword>
<reference evidence="8" key="1">
    <citation type="submission" date="2014-02" db="EMBL/GenBank/DDBJ databases">
        <title>The Genome Sequence of Trichophyton rubrum (morphotype fischeri) CBS 288.86.</title>
        <authorList>
            <consortium name="The Broad Institute Genomics Platform"/>
            <person name="Cuomo C.A."/>
            <person name="White T.C."/>
            <person name="Graser Y."/>
            <person name="Martinez-Rossi N."/>
            <person name="Heitman J."/>
            <person name="Young S.K."/>
            <person name="Zeng Q."/>
            <person name="Gargeya S."/>
            <person name="Abouelleil A."/>
            <person name="Alvarado L."/>
            <person name="Chapman S.B."/>
            <person name="Gainer-Dewar J."/>
            <person name="Goldberg J."/>
            <person name="Griggs A."/>
            <person name="Gujja S."/>
            <person name="Hansen M."/>
            <person name="Howarth C."/>
            <person name="Imamovic A."/>
            <person name="Larimer J."/>
            <person name="Martinez D."/>
            <person name="Murphy C."/>
            <person name="Pearson M.D."/>
            <person name="Persinoti G."/>
            <person name="Poon T."/>
            <person name="Priest M."/>
            <person name="Roberts A.D."/>
            <person name="Saif S."/>
            <person name="Shea T.D."/>
            <person name="Sykes S.N."/>
            <person name="Wortman J."/>
            <person name="Nusbaum C."/>
            <person name="Birren B."/>
        </authorList>
    </citation>
    <scope>NUCLEOTIDE SEQUENCE [LARGE SCALE GENOMIC DNA]</scope>
    <source>
        <strain evidence="8">CBS 288.86</strain>
    </source>
</reference>
<accession>A0A022VUC3</accession>
<organism evidence="8">
    <name type="scientific">Trichophyton rubrum CBS 288.86</name>
    <dbReference type="NCBI Taxonomy" id="1215330"/>
    <lineage>
        <taxon>Eukaryota</taxon>
        <taxon>Fungi</taxon>
        <taxon>Dikarya</taxon>
        <taxon>Ascomycota</taxon>
        <taxon>Pezizomycotina</taxon>
        <taxon>Eurotiomycetes</taxon>
        <taxon>Eurotiomycetidae</taxon>
        <taxon>Onygenales</taxon>
        <taxon>Arthrodermataceae</taxon>
        <taxon>Trichophyton</taxon>
    </lineage>
</organism>
<dbReference type="InterPro" id="IPR004911">
    <property type="entry name" value="Interferon-induced_GILT"/>
</dbReference>
<keyword evidence="7" id="KW-0812">Transmembrane</keyword>
<dbReference type="GO" id="GO:0016671">
    <property type="term" value="F:oxidoreductase activity, acting on a sulfur group of donors, disulfide as acceptor"/>
    <property type="evidence" value="ECO:0007669"/>
    <property type="project" value="InterPro"/>
</dbReference>
<gene>
    <name evidence="8" type="ORF">H103_06945</name>
</gene>
<dbReference type="Pfam" id="PF03227">
    <property type="entry name" value="GILT"/>
    <property type="match status" value="1"/>
</dbReference>
<evidence type="ECO:0000256" key="6">
    <source>
        <dbReference type="SAM" id="MobiDB-lite"/>
    </source>
</evidence>
<dbReference type="GO" id="GO:0005576">
    <property type="term" value="C:extracellular region"/>
    <property type="evidence" value="ECO:0007669"/>
    <property type="project" value="UniProtKB-SubCell"/>
</dbReference>
<comment type="subcellular location">
    <subcellularLocation>
        <location evidence="1">Secreted</location>
    </subcellularLocation>
</comment>
<dbReference type="EMBL" id="KK207901">
    <property type="protein sequence ID" value="EZF49564.1"/>
    <property type="molecule type" value="Genomic_DNA"/>
</dbReference>
<evidence type="ECO:0008006" key="9">
    <source>
        <dbReference type="Google" id="ProtNLM"/>
    </source>
</evidence>
<protein>
    <recommendedName>
        <fullName evidence="9">Gamma interferon inducible lysosomal thiol reductase</fullName>
    </recommendedName>
</protein>
<name>A0A022VUC3_TRIRU</name>
<evidence type="ECO:0000313" key="8">
    <source>
        <dbReference type="EMBL" id="EZF49564.1"/>
    </source>
</evidence>
<comment type="similarity">
    <text evidence="2">Belongs to the GILT family.</text>
</comment>
<dbReference type="PANTHER" id="PTHR13234:SF8">
    <property type="entry name" value="GAMMA-INTERFERON-INDUCIBLE LYSOSOMAL THIOL REDUCTASE"/>
    <property type="match status" value="1"/>
</dbReference>
<keyword evidence="4" id="KW-0732">Signal</keyword>
<evidence type="ECO:0000256" key="4">
    <source>
        <dbReference type="ARBA" id="ARBA00022729"/>
    </source>
</evidence>